<dbReference type="CDD" id="cd00082">
    <property type="entry name" value="HisKA"/>
    <property type="match status" value="1"/>
</dbReference>
<dbReference type="EC" id="2.7.13.3" evidence="3"/>
<dbReference type="InterPro" id="IPR036890">
    <property type="entry name" value="HATPase_C_sf"/>
</dbReference>
<keyword evidence="10" id="KW-0067">ATP-binding</keyword>
<dbReference type="SMART" id="SM00387">
    <property type="entry name" value="HATPase_c"/>
    <property type="match status" value="1"/>
</dbReference>
<dbReference type="Proteomes" id="UP000253034">
    <property type="component" value="Unassembled WGS sequence"/>
</dbReference>
<dbReference type="PANTHER" id="PTHR45528:SF1">
    <property type="entry name" value="SENSOR HISTIDINE KINASE CPXA"/>
    <property type="match status" value="1"/>
</dbReference>
<comment type="subcellular location">
    <subcellularLocation>
        <location evidence="2">Cell membrane</location>
        <topology evidence="2">Multi-pass membrane protein</topology>
    </subcellularLocation>
</comment>
<evidence type="ECO:0000256" key="1">
    <source>
        <dbReference type="ARBA" id="ARBA00000085"/>
    </source>
</evidence>
<comment type="catalytic activity">
    <reaction evidence="1">
        <text>ATP + protein L-histidine = ADP + protein N-phospho-L-histidine.</text>
        <dbReference type="EC" id="2.7.13.3"/>
    </reaction>
</comment>
<dbReference type="InterPro" id="IPR005467">
    <property type="entry name" value="His_kinase_dom"/>
</dbReference>
<evidence type="ECO:0000256" key="2">
    <source>
        <dbReference type="ARBA" id="ARBA00004651"/>
    </source>
</evidence>
<feature type="transmembrane region" description="Helical" evidence="14">
    <location>
        <begin position="12"/>
        <end position="31"/>
    </location>
</feature>
<feature type="domain" description="HAMP" evidence="16">
    <location>
        <begin position="161"/>
        <end position="213"/>
    </location>
</feature>
<name>A0A369B9I7_9FIRM</name>
<evidence type="ECO:0000256" key="3">
    <source>
        <dbReference type="ARBA" id="ARBA00012438"/>
    </source>
</evidence>
<dbReference type="InterPro" id="IPR003660">
    <property type="entry name" value="HAMP_dom"/>
</dbReference>
<dbReference type="Gene3D" id="1.10.287.130">
    <property type="match status" value="1"/>
</dbReference>
<dbReference type="InterPro" id="IPR036097">
    <property type="entry name" value="HisK_dim/P_sf"/>
</dbReference>
<evidence type="ECO:0000256" key="11">
    <source>
        <dbReference type="ARBA" id="ARBA00022989"/>
    </source>
</evidence>
<keyword evidence="12" id="KW-0902">Two-component regulatory system</keyword>
<dbReference type="RefSeq" id="WP_170138091.1">
    <property type="nucleotide sequence ID" value="NZ_QPJT01000008.1"/>
</dbReference>
<evidence type="ECO:0000313" key="17">
    <source>
        <dbReference type="EMBL" id="RCX17187.1"/>
    </source>
</evidence>
<gene>
    <name evidence="17" type="ORF">DFR58_10881</name>
</gene>
<keyword evidence="4" id="KW-1003">Cell membrane</keyword>
<evidence type="ECO:0000256" key="6">
    <source>
        <dbReference type="ARBA" id="ARBA00022679"/>
    </source>
</evidence>
<keyword evidence="11 14" id="KW-1133">Transmembrane helix</keyword>
<feature type="transmembrane region" description="Helical" evidence="14">
    <location>
        <begin position="140"/>
        <end position="161"/>
    </location>
</feature>
<dbReference type="SMART" id="SM00388">
    <property type="entry name" value="HisKA"/>
    <property type="match status" value="1"/>
</dbReference>
<dbReference type="Gene3D" id="6.10.340.10">
    <property type="match status" value="1"/>
</dbReference>
<sequence>MRLSIKVKLPLIVFAVFILNILLLIIFFRMSSISTLRDDFKAYINNIMKTSGIVMEGIEEYYPDNLKIKEFIAGICHEKNVSVLVRDTGQQIVFASDEREKGVFKYNTKDIVSIDGKVVYTVEIGHSFTFLKSIINNTNVVIFEVIILFTSGLLLVLYLHFKIVKPLEILQRSLGTVNNYNNKLSLKFKQDDEIGELYKNFEDMVQRLEMSQSQQIEMISSISHDLKTPLTSVMGYVERLMGSVKMPEEKRQEYYRIIYKKSQDIEKLVEDFSDYTKNEADCKKLKKEKVSVKEFFDSICREYFIELQSYNAEFKTYCAVNDNAVMEVDDKKIRRVFANLISNSLKYAQAPVVIKASCEIKGDQVVFAVEDNGKGVPEEELSSIFNKFYRLDKSRSPERGGSGLGLAICSSIVKSHMGKIWAYNVEHGGLGVSFAVEIQRESP</sequence>
<evidence type="ECO:0000256" key="12">
    <source>
        <dbReference type="ARBA" id="ARBA00023012"/>
    </source>
</evidence>
<evidence type="ECO:0000256" key="7">
    <source>
        <dbReference type="ARBA" id="ARBA00022692"/>
    </source>
</evidence>
<keyword evidence="5" id="KW-0597">Phosphoprotein</keyword>
<keyword evidence="6" id="KW-0808">Transferase</keyword>
<dbReference type="EMBL" id="QPJT01000008">
    <property type="protein sequence ID" value="RCX17187.1"/>
    <property type="molecule type" value="Genomic_DNA"/>
</dbReference>
<dbReference type="SUPFAM" id="SSF158472">
    <property type="entry name" value="HAMP domain-like"/>
    <property type="match status" value="1"/>
</dbReference>
<dbReference type="GO" id="GO:0000155">
    <property type="term" value="F:phosphorelay sensor kinase activity"/>
    <property type="evidence" value="ECO:0007669"/>
    <property type="project" value="InterPro"/>
</dbReference>
<evidence type="ECO:0000256" key="8">
    <source>
        <dbReference type="ARBA" id="ARBA00022741"/>
    </source>
</evidence>
<evidence type="ECO:0000259" key="15">
    <source>
        <dbReference type="PROSITE" id="PS50109"/>
    </source>
</evidence>
<dbReference type="SUPFAM" id="SSF55874">
    <property type="entry name" value="ATPase domain of HSP90 chaperone/DNA topoisomerase II/histidine kinase"/>
    <property type="match status" value="1"/>
</dbReference>
<dbReference type="CDD" id="cd06225">
    <property type="entry name" value="HAMP"/>
    <property type="match status" value="1"/>
</dbReference>
<protein>
    <recommendedName>
        <fullName evidence="3">histidine kinase</fullName>
        <ecNumber evidence="3">2.7.13.3</ecNumber>
    </recommendedName>
</protein>
<dbReference type="PRINTS" id="PR00344">
    <property type="entry name" value="BCTRLSENSOR"/>
</dbReference>
<evidence type="ECO:0000256" key="13">
    <source>
        <dbReference type="ARBA" id="ARBA00023136"/>
    </source>
</evidence>
<proteinExistence type="predicted"/>
<dbReference type="InterPro" id="IPR004358">
    <property type="entry name" value="Sig_transdc_His_kin-like_C"/>
</dbReference>
<dbReference type="Gene3D" id="3.30.565.10">
    <property type="entry name" value="Histidine kinase-like ATPase, C-terminal domain"/>
    <property type="match status" value="1"/>
</dbReference>
<dbReference type="PROSITE" id="PS50109">
    <property type="entry name" value="HIS_KIN"/>
    <property type="match status" value="1"/>
</dbReference>
<feature type="domain" description="Histidine kinase" evidence="15">
    <location>
        <begin position="221"/>
        <end position="442"/>
    </location>
</feature>
<dbReference type="SUPFAM" id="SSF47384">
    <property type="entry name" value="Homodimeric domain of signal transducing histidine kinase"/>
    <property type="match status" value="1"/>
</dbReference>
<accession>A0A369B9I7</accession>
<evidence type="ECO:0000313" key="18">
    <source>
        <dbReference type="Proteomes" id="UP000253034"/>
    </source>
</evidence>
<evidence type="ECO:0000256" key="14">
    <source>
        <dbReference type="SAM" id="Phobius"/>
    </source>
</evidence>
<keyword evidence="8" id="KW-0547">Nucleotide-binding</keyword>
<dbReference type="InterPro" id="IPR050398">
    <property type="entry name" value="HssS/ArlS-like"/>
</dbReference>
<keyword evidence="13 14" id="KW-0472">Membrane</keyword>
<evidence type="ECO:0000256" key="10">
    <source>
        <dbReference type="ARBA" id="ARBA00022840"/>
    </source>
</evidence>
<comment type="caution">
    <text evidence="17">The sequence shown here is derived from an EMBL/GenBank/DDBJ whole genome shotgun (WGS) entry which is preliminary data.</text>
</comment>
<evidence type="ECO:0000259" key="16">
    <source>
        <dbReference type="PROSITE" id="PS50885"/>
    </source>
</evidence>
<dbReference type="GO" id="GO:0005886">
    <property type="term" value="C:plasma membrane"/>
    <property type="evidence" value="ECO:0007669"/>
    <property type="project" value="UniProtKB-SubCell"/>
</dbReference>
<dbReference type="AlphaFoldDB" id="A0A369B9I7"/>
<dbReference type="InterPro" id="IPR003661">
    <property type="entry name" value="HisK_dim/P_dom"/>
</dbReference>
<dbReference type="Pfam" id="PF00512">
    <property type="entry name" value="HisKA"/>
    <property type="match status" value="1"/>
</dbReference>
<keyword evidence="9" id="KW-0418">Kinase</keyword>
<dbReference type="FunFam" id="3.30.565.10:FF:000006">
    <property type="entry name" value="Sensor histidine kinase WalK"/>
    <property type="match status" value="1"/>
</dbReference>
<evidence type="ECO:0000256" key="9">
    <source>
        <dbReference type="ARBA" id="ARBA00022777"/>
    </source>
</evidence>
<keyword evidence="18" id="KW-1185">Reference proteome</keyword>
<reference evidence="17 18" key="1">
    <citation type="submission" date="2018-07" db="EMBL/GenBank/DDBJ databases">
        <title>Genomic Encyclopedia of Type Strains, Phase IV (KMG-IV): sequencing the most valuable type-strain genomes for metagenomic binning, comparative biology and taxonomic classification.</title>
        <authorList>
            <person name="Goeker M."/>
        </authorList>
    </citation>
    <scope>NUCLEOTIDE SEQUENCE [LARGE SCALE GENOMIC DNA]</scope>
    <source>
        <strain evidence="17 18">DSM 27016</strain>
    </source>
</reference>
<dbReference type="PANTHER" id="PTHR45528">
    <property type="entry name" value="SENSOR HISTIDINE KINASE CPXA"/>
    <property type="match status" value="1"/>
</dbReference>
<keyword evidence="7 14" id="KW-0812">Transmembrane</keyword>
<evidence type="ECO:0000256" key="4">
    <source>
        <dbReference type="ARBA" id="ARBA00022475"/>
    </source>
</evidence>
<dbReference type="Pfam" id="PF02518">
    <property type="entry name" value="HATPase_c"/>
    <property type="match status" value="1"/>
</dbReference>
<organism evidence="17 18">
    <name type="scientific">Anaerobacterium chartisolvens</name>
    <dbReference type="NCBI Taxonomy" id="1297424"/>
    <lineage>
        <taxon>Bacteria</taxon>
        <taxon>Bacillati</taxon>
        <taxon>Bacillota</taxon>
        <taxon>Clostridia</taxon>
        <taxon>Eubacteriales</taxon>
        <taxon>Oscillospiraceae</taxon>
        <taxon>Anaerobacterium</taxon>
    </lineage>
</organism>
<evidence type="ECO:0000256" key="5">
    <source>
        <dbReference type="ARBA" id="ARBA00022553"/>
    </source>
</evidence>
<dbReference type="GO" id="GO:0005524">
    <property type="term" value="F:ATP binding"/>
    <property type="evidence" value="ECO:0007669"/>
    <property type="project" value="UniProtKB-KW"/>
</dbReference>
<dbReference type="PROSITE" id="PS50885">
    <property type="entry name" value="HAMP"/>
    <property type="match status" value="1"/>
</dbReference>
<dbReference type="InterPro" id="IPR003594">
    <property type="entry name" value="HATPase_dom"/>
</dbReference>